<dbReference type="EMBL" id="VSSQ01016290">
    <property type="protein sequence ID" value="MPM57476.1"/>
    <property type="molecule type" value="Genomic_DNA"/>
</dbReference>
<dbReference type="PROSITE" id="PS50893">
    <property type="entry name" value="ABC_TRANSPORTER_2"/>
    <property type="match status" value="1"/>
</dbReference>
<sequence>MSSEAIIRVRDLKVQYGDRVILKDVNFDVKRGEIFVIVGGSGCGKSTLLRQLIGLENPTQGTIIIDGANLTNANEKEAIKIMRKNGVLFQFNGLFASMTLEENIALILDKYTALTTEQIKEVVDLKLSLVGLSGFQNYKPAEISGGMKKRAALARAMAIDPDILFFDEPSSGLDPLTAASFDNLIKELNVALNTTMVIVTHDLDSILSISHRIIMLDSSVQGILTTGTPDELKNDKSNETVYRFFNRLLVKN</sequence>
<dbReference type="GO" id="GO:0016887">
    <property type="term" value="F:ATP hydrolysis activity"/>
    <property type="evidence" value="ECO:0007669"/>
    <property type="project" value="InterPro"/>
</dbReference>
<dbReference type="InterPro" id="IPR017871">
    <property type="entry name" value="ABC_transporter-like_CS"/>
</dbReference>
<dbReference type="AlphaFoldDB" id="A0A645AXE9"/>
<dbReference type="GO" id="GO:0005524">
    <property type="term" value="F:ATP binding"/>
    <property type="evidence" value="ECO:0007669"/>
    <property type="project" value="UniProtKB-KW"/>
</dbReference>
<dbReference type="PANTHER" id="PTHR43023">
    <property type="entry name" value="PROTEIN TRIGALACTOSYLDIACYLGLYCEROL 3, CHLOROPLASTIC"/>
    <property type="match status" value="1"/>
</dbReference>
<evidence type="ECO:0000256" key="3">
    <source>
        <dbReference type="ARBA" id="ARBA00022840"/>
    </source>
</evidence>
<dbReference type="Gene3D" id="3.40.50.300">
    <property type="entry name" value="P-loop containing nucleotide triphosphate hydrolases"/>
    <property type="match status" value="1"/>
</dbReference>
<evidence type="ECO:0000256" key="2">
    <source>
        <dbReference type="ARBA" id="ARBA00022741"/>
    </source>
</evidence>
<name>A0A645AXE9_9ZZZZ</name>
<organism evidence="5">
    <name type="scientific">bioreactor metagenome</name>
    <dbReference type="NCBI Taxonomy" id="1076179"/>
    <lineage>
        <taxon>unclassified sequences</taxon>
        <taxon>metagenomes</taxon>
        <taxon>ecological metagenomes</taxon>
    </lineage>
</organism>
<accession>A0A645AXE9</accession>
<keyword evidence="2" id="KW-0547">Nucleotide-binding</keyword>
<dbReference type="SMART" id="SM00382">
    <property type="entry name" value="AAA"/>
    <property type="match status" value="1"/>
</dbReference>
<protein>
    <submittedName>
        <fullName evidence="5">Putative ribonucleotide transport ATP-binding protein mkl</fullName>
    </submittedName>
</protein>
<comment type="caution">
    <text evidence="5">The sequence shown here is derived from an EMBL/GenBank/DDBJ whole genome shotgun (WGS) entry which is preliminary data.</text>
</comment>
<dbReference type="InterPro" id="IPR003439">
    <property type="entry name" value="ABC_transporter-like_ATP-bd"/>
</dbReference>
<keyword evidence="3 5" id="KW-0067">ATP-binding</keyword>
<dbReference type="Pfam" id="PF00005">
    <property type="entry name" value="ABC_tran"/>
    <property type="match status" value="1"/>
</dbReference>
<reference evidence="5" key="1">
    <citation type="submission" date="2019-08" db="EMBL/GenBank/DDBJ databases">
        <authorList>
            <person name="Kucharzyk K."/>
            <person name="Murdoch R.W."/>
            <person name="Higgins S."/>
            <person name="Loffler F."/>
        </authorList>
    </citation>
    <scope>NUCLEOTIDE SEQUENCE</scope>
</reference>
<proteinExistence type="predicted"/>
<evidence type="ECO:0000259" key="4">
    <source>
        <dbReference type="PROSITE" id="PS50893"/>
    </source>
</evidence>
<feature type="domain" description="ABC transporter" evidence="4">
    <location>
        <begin position="7"/>
        <end position="245"/>
    </location>
</feature>
<evidence type="ECO:0000313" key="5">
    <source>
        <dbReference type="EMBL" id="MPM57476.1"/>
    </source>
</evidence>
<dbReference type="PROSITE" id="PS00211">
    <property type="entry name" value="ABC_TRANSPORTER_1"/>
    <property type="match status" value="1"/>
</dbReference>
<dbReference type="PANTHER" id="PTHR43023:SF3">
    <property type="entry name" value="PROTEIN TRIGALACTOSYLDIACYLGLYCEROL 3, CHLOROPLASTIC"/>
    <property type="match status" value="1"/>
</dbReference>
<gene>
    <name evidence="5" type="primary">mkl_12</name>
    <name evidence="5" type="ORF">SDC9_104298</name>
</gene>
<evidence type="ECO:0000256" key="1">
    <source>
        <dbReference type="ARBA" id="ARBA00022448"/>
    </source>
</evidence>
<dbReference type="SUPFAM" id="SSF52540">
    <property type="entry name" value="P-loop containing nucleoside triphosphate hydrolases"/>
    <property type="match status" value="1"/>
</dbReference>
<keyword evidence="1" id="KW-0813">Transport</keyword>
<dbReference type="InterPro" id="IPR003593">
    <property type="entry name" value="AAA+_ATPase"/>
</dbReference>
<dbReference type="InterPro" id="IPR027417">
    <property type="entry name" value="P-loop_NTPase"/>
</dbReference>